<protein>
    <submittedName>
        <fullName evidence="2">Uncharacterized protein</fullName>
    </submittedName>
</protein>
<name>A0AAD4LSA1_9AGAM</name>
<feature type="region of interest" description="Disordered" evidence="1">
    <location>
        <begin position="89"/>
        <end position="110"/>
    </location>
</feature>
<evidence type="ECO:0000313" key="2">
    <source>
        <dbReference type="EMBL" id="KAH9001499.1"/>
    </source>
</evidence>
<dbReference type="EMBL" id="JAKELL010000001">
    <property type="protein sequence ID" value="KAH9001499.1"/>
    <property type="molecule type" value="Genomic_DNA"/>
</dbReference>
<feature type="region of interest" description="Disordered" evidence="1">
    <location>
        <begin position="173"/>
        <end position="205"/>
    </location>
</feature>
<keyword evidence="3" id="KW-1185">Reference proteome</keyword>
<dbReference type="AlphaFoldDB" id="A0AAD4LSA1"/>
<evidence type="ECO:0000313" key="3">
    <source>
        <dbReference type="Proteomes" id="UP001201163"/>
    </source>
</evidence>
<dbReference type="Proteomes" id="UP001201163">
    <property type="component" value="Unassembled WGS sequence"/>
</dbReference>
<gene>
    <name evidence="2" type="ORF">EDB92DRAFT_1812282</name>
</gene>
<evidence type="ECO:0000256" key="1">
    <source>
        <dbReference type="SAM" id="MobiDB-lite"/>
    </source>
</evidence>
<organism evidence="2 3">
    <name type="scientific">Lactarius akahatsu</name>
    <dbReference type="NCBI Taxonomy" id="416441"/>
    <lineage>
        <taxon>Eukaryota</taxon>
        <taxon>Fungi</taxon>
        <taxon>Dikarya</taxon>
        <taxon>Basidiomycota</taxon>
        <taxon>Agaricomycotina</taxon>
        <taxon>Agaricomycetes</taxon>
        <taxon>Russulales</taxon>
        <taxon>Russulaceae</taxon>
        <taxon>Lactarius</taxon>
    </lineage>
</organism>
<accession>A0AAD4LSA1</accession>
<sequence length="205" mass="22106">MAVCSCLVGAHGWNRTVPTSGSHQITIKFPKPLGTTKTWVSNKPPHFSSRSPYREGPGCFNSQLRAHTVAPSPSHLLYLDCELGPSPTREGAGRVSVHRRAGERATSAPSIPEAPFYETLASRSFVASVFERSDTGERPAADAAKGCSGQKARKIAASRRIFIDTLAPQAETRRLREREARKGLADNSKRAKNEGRDVVGGRVGG</sequence>
<reference evidence="2" key="1">
    <citation type="submission" date="2022-01" db="EMBL/GenBank/DDBJ databases">
        <title>Comparative genomics reveals a dynamic genome evolution in the ectomycorrhizal milk-cap (Lactarius) mushrooms.</title>
        <authorList>
            <consortium name="DOE Joint Genome Institute"/>
            <person name="Lebreton A."/>
            <person name="Tang N."/>
            <person name="Kuo A."/>
            <person name="LaButti K."/>
            <person name="Drula E."/>
            <person name="Barry K."/>
            <person name="Clum A."/>
            <person name="Lipzen A."/>
            <person name="Mousain D."/>
            <person name="Ng V."/>
            <person name="Wang R."/>
            <person name="Wang X."/>
            <person name="Dai Y."/>
            <person name="Henrissat B."/>
            <person name="Grigoriev I.V."/>
            <person name="Guerin-Laguette A."/>
            <person name="Yu F."/>
            <person name="Martin F.M."/>
        </authorList>
    </citation>
    <scope>NUCLEOTIDE SEQUENCE</scope>
    <source>
        <strain evidence="2">QP</strain>
    </source>
</reference>
<proteinExistence type="predicted"/>
<comment type="caution">
    <text evidence="2">The sequence shown here is derived from an EMBL/GenBank/DDBJ whole genome shotgun (WGS) entry which is preliminary data.</text>
</comment>
<feature type="compositionally biased region" description="Basic and acidic residues" evidence="1">
    <location>
        <begin position="173"/>
        <end position="199"/>
    </location>
</feature>